<dbReference type="PANTHER" id="PTHR34203">
    <property type="entry name" value="METHYLTRANSFERASE, FKBM FAMILY PROTEIN"/>
    <property type="match status" value="1"/>
</dbReference>
<feature type="non-terminal residue" evidence="2">
    <location>
        <position position="1"/>
    </location>
</feature>
<dbReference type="Gene3D" id="3.40.50.150">
    <property type="entry name" value="Vaccinia Virus protein VP39"/>
    <property type="match status" value="1"/>
</dbReference>
<comment type="caution">
    <text evidence="2">The sequence shown here is derived from an EMBL/GenBank/DDBJ whole genome shotgun (WGS) entry which is preliminary data.</text>
</comment>
<gene>
    <name evidence="2" type="ORF">GSLYS_00002423001</name>
</gene>
<dbReference type="NCBIfam" id="TIGR01444">
    <property type="entry name" value="fkbM_fam"/>
    <property type="match status" value="1"/>
</dbReference>
<dbReference type="InterPro" id="IPR029063">
    <property type="entry name" value="SAM-dependent_MTases_sf"/>
</dbReference>
<dbReference type="Proteomes" id="UP001497497">
    <property type="component" value="Unassembled WGS sequence"/>
</dbReference>
<organism evidence="2 3">
    <name type="scientific">Lymnaea stagnalis</name>
    <name type="common">Great pond snail</name>
    <name type="synonym">Helix stagnalis</name>
    <dbReference type="NCBI Taxonomy" id="6523"/>
    <lineage>
        <taxon>Eukaryota</taxon>
        <taxon>Metazoa</taxon>
        <taxon>Spiralia</taxon>
        <taxon>Lophotrochozoa</taxon>
        <taxon>Mollusca</taxon>
        <taxon>Gastropoda</taxon>
        <taxon>Heterobranchia</taxon>
        <taxon>Euthyneura</taxon>
        <taxon>Panpulmonata</taxon>
        <taxon>Hygrophila</taxon>
        <taxon>Lymnaeoidea</taxon>
        <taxon>Lymnaeidae</taxon>
        <taxon>Lymnaea</taxon>
    </lineage>
</organism>
<dbReference type="SUPFAM" id="SSF53335">
    <property type="entry name" value="S-adenosyl-L-methionine-dependent methyltransferases"/>
    <property type="match status" value="1"/>
</dbReference>
<evidence type="ECO:0000313" key="2">
    <source>
        <dbReference type="EMBL" id="CAL1528253.1"/>
    </source>
</evidence>
<dbReference type="PANTHER" id="PTHR34203:SF15">
    <property type="entry name" value="SLL1173 PROTEIN"/>
    <property type="match status" value="1"/>
</dbReference>
<keyword evidence="3" id="KW-1185">Reference proteome</keyword>
<evidence type="ECO:0000313" key="3">
    <source>
        <dbReference type="Proteomes" id="UP001497497"/>
    </source>
</evidence>
<dbReference type="InterPro" id="IPR006342">
    <property type="entry name" value="FkbM_mtfrase"/>
</dbReference>
<sequence>ERDKYISSSLLTSGIWEPYITQAFQTALERFPQATVIDVGANLGYYSLLASAMGHRVVALEPQTENLNRFVAGARADRWNDNIILLANALSDGHRNVSLSRSDDNQGGIRALDRCDQLWPSSSSMGGQCTVPTLTLDDLLYVVTSKIVIIKLDIEGYECKALATASQFFS</sequence>
<dbReference type="Pfam" id="PF05050">
    <property type="entry name" value="Methyltransf_21"/>
    <property type="match status" value="1"/>
</dbReference>
<dbReference type="AlphaFoldDB" id="A0AAV2H4D1"/>
<reference evidence="2 3" key="1">
    <citation type="submission" date="2024-04" db="EMBL/GenBank/DDBJ databases">
        <authorList>
            <consortium name="Genoscope - CEA"/>
            <person name="William W."/>
        </authorList>
    </citation>
    <scope>NUCLEOTIDE SEQUENCE [LARGE SCALE GENOMIC DNA]</scope>
</reference>
<feature type="domain" description="Methyltransferase FkbM" evidence="1">
    <location>
        <begin position="38"/>
        <end position="166"/>
    </location>
</feature>
<proteinExistence type="predicted"/>
<name>A0AAV2H4D1_LYMST</name>
<dbReference type="InterPro" id="IPR052514">
    <property type="entry name" value="SAM-dependent_MTase"/>
</dbReference>
<protein>
    <recommendedName>
        <fullName evidence="1">Methyltransferase FkbM domain-containing protein</fullName>
    </recommendedName>
</protein>
<evidence type="ECO:0000259" key="1">
    <source>
        <dbReference type="Pfam" id="PF05050"/>
    </source>
</evidence>
<accession>A0AAV2H4D1</accession>
<feature type="non-terminal residue" evidence="2">
    <location>
        <position position="170"/>
    </location>
</feature>
<dbReference type="EMBL" id="CAXITT010000029">
    <property type="protein sequence ID" value="CAL1528253.1"/>
    <property type="molecule type" value="Genomic_DNA"/>
</dbReference>